<keyword evidence="5" id="KW-0808">Transferase</keyword>
<dbReference type="GO" id="GO:0030247">
    <property type="term" value="F:polysaccharide binding"/>
    <property type="evidence" value="ECO:0007669"/>
    <property type="project" value="InterPro"/>
</dbReference>
<keyword evidence="7" id="KW-0479">Metal-binding</keyword>
<gene>
    <name evidence="19" type="ORF">DVH24_011885</name>
</gene>
<evidence type="ECO:0000256" key="3">
    <source>
        <dbReference type="ARBA" id="ARBA00004906"/>
    </source>
</evidence>
<dbReference type="Pfam" id="PF13639">
    <property type="entry name" value="zf-RING_2"/>
    <property type="match status" value="1"/>
</dbReference>
<evidence type="ECO:0000313" key="19">
    <source>
        <dbReference type="EMBL" id="RXH92861.1"/>
    </source>
</evidence>
<evidence type="ECO:0000256" key="13">
    <source>
        <dbReference type="ARBA" id="ARBA00023136"/>
    </source>
</evidence>
<dbReference type="EMBL" id="RDQH01000333">
    <property type="protein sequence ID" value="RXH92861.1"/>
    <property type="molecule type" value="Genomic_DNA"/>
</dbReference>
<name>A0A498JHF9_MALDO</name>
<dbReference type="Proteomes" id="UP000290289">
    <property type="component" value="Chromosome 7"/>
</dbReference>
<dbReference type="InterPro" id="IPR025287">
    <property type="entry name" value="WAK_GUB"/>
</dbReference>
<evidence type="ECO:0000256" key="8">
    <source>
        <dbReference type="ARBA" id="ARBA00022729"/>
    </source>
</evidence>
<evidence type="ECO:0000256" key="1">
    <source>
        <dbReference type="ARBA" id="ARBA00000900"/>
    </source>
</evidence>
<dbReference type="GO" id="GO:0061630">
    <property type="term" value="F:ubiquitin protein ligase activity"/>
    <property type="evidence" value="ECO:0007669"/>
    <property type="project" value="UniProtKB-EC"/>
</dbReference>
<evidence type="ECO:0000256" key="17">
    <source>
        <dbReference type="SAM" id="Phobius"/>
    </source>
</evidence>
<evidence type="ECO:0000256" key="9">
    <source>
        <dbReference type="ARBA" id="ARBA00022771"/>
    </source>
</evidence>
<organism evidence="19 20">
    <name type="scientific">Malus domestica</name>
    <name type="common">Apple</name>
    <name type="synonym">Pyrus malus</name>
    <dbReference type="NCBI Taxonomy" id="3750"/>
    <lineage>
        <taxon>Eukaryota</taxon>
        <taxon>Viridiplantae</taxon>
        <taxon>Streptophyta</taxon>
        <taxon>Embryophyta</taxon>
        <taxon>Tracheophyta</taxon>
        <taxon>Spermatophyta</taxon>
        <taxon>Magnoliopsida</taxon>
        <taxon>eudicotyledons</taxon>
        <taxon>Gunneridae</taxon>
        <taxon>Pentapetalae</taxon>
        <taxon>rosids</taxon>
        <taxon>fabids</taxon>
        <taxon>Rosales</taxon>
        <taxon>Rosaceae</taxon>
        <taxon>Amygdaloideae</taxon>
        <taxon>Maleae</taxon>
        <taxon>Malus</taxon>
    </lineage>
</organism>
<dbReference type="GO" id="GO:0016020">
    <property type="term" value="C:membrane"/>
    <property type="evidence" value="ECO:0007669"/>
    <property type="project" value="UniProtKB-SubCell"/>
</dbReference>
<dbReference type="SUPFAM" id="SSF57850">
    <property type="entry name" value="RING/U-box"/>
    <property type="match status" value="1"/>
</dbReference>
<comment type="subcellular location">
    <subcellularLocation>
        <location evidence="2">Membrane</location>
        <topology evidence="2">Single-pass membrane protein</topology>
    </subcellularLocation>
</comment>
<proteinExistence type="inferred from homology"/>
<keyword evidence="11" id="KW-0862">Zinc</keyword>
<comment type="catalytic activity">
    <reaction evidence="1">
        <text>S-ubiquitinyl-[E2 ubiquitin-conjugating enzyme]-L-cysteine + [acceptor protein]-L-lysine = [E2 ubiquitin-conjugating enzyme]-L-cysteine + N(6)-ubiquitinyl-[acceptor protein]-L-lysine.</text>
        <dbReference type="EC" id="2.3.2.27"/>
    </reaction>
</comment>
<keyword evidence="9 15" id="KW-0863">Zinc-finger</keyword>
<evidence type="ECO:0000256" key="7">
    <source>
        <dbReference type="ARBA" id="ARBA00022723"/>
    </source>
</evidence>
<dbReference type="InterPro" id="IPR001841">
    <property type="entry name" value="Znf_RING"/>
</dbReference>
<dbReference type="GO" id="GO:0008270">
    <property type="term" value="F:zinc ion binding"/>
    <property type="evidence" value="ECO:0007669"/>
    <property type="project" value="UniProtKB-KW"/>
</dbReference>
<feature type="region of interest" description="Disordered" evidence="16">
    <location>
        <begin position="476"/>
        <end position="498"/>
    </location>
</feature>
<sequence length="498" mass="54315">MLESCGCCVLDKVKTGIWIADLQLARCPVCELNTCDGTMQTLDARHIELFLSEGYKNGSWDYKLIGHHVNEHANGACGAIFDMKHLKDSSTSAAVFNLKPWVGKPTDWQPKAVITLHAVAVNTNLQKNEDNMDISHLLFPLLFLLFTHISALNDCPASDCGGDDSFPIRFPFRLVPKQPKNCGFPAFNLACNSHGQTTLKLPNSGDFFVRRISYATQEIQLFDPEKCLPRRLLTLNLSGSPFVTPTYQNYTFLSCPASFTKSRFTPIDCLSNSTTSVLATPSATLANSMSATCQIVDTLEVPVCGQVQTEDGFSTNLDWDLSLTWYEPSCSSCEVEGGSSYGLYVFRIICLSITVPATACAVVIGCFACISGRGNAAQRRSTAVNAESPPQPPAVVTVGLDQTTIESYQMLVLGESKRLPGHNDTTCAICLSEYLTKETVRCIPECKHCFHADCIDEWLKLNSSCPVCRNNPSPAHVNSTSPAHVNSTSPAHVDSNNV</sequence>
<dbReference type="InterPro" id="IPR046948">
    <property type="entry name" value="ATL20-22-like"/>
</dbReference>
<keyword evidence="10" id="KW-0833">Ubl conjugation pathway</keyword>
<keyword evidence="20" id="KW-1185">Reference proteome</keyword>
<keyword evidence="6 17" id="KW-0812">Transmembrane</keyword>
<evidence type="ECO:0000256" key="14">
    <source>
        <dbReference type="ARBA" id="ARBA00024209"/>
    </source>
</evidence>
<reference evidence="19 20" key="1">
    <citation type="submission" date="2018-10" db="EMBL/GenBank/DDBJ databases">
        <title>A high-quality apple genome assembly.</title>
        <authorList>
            <person name="Hu J."/>
        </authorList>
    </citation>
    <scope>NUCLEOTIDE SEQUENCE [LARGE SCALE GENOMIC DNA]</scope>
    <source>
        <strain evidence="20">cv. HFTH1</strain>
        <tissue evidence="19">Young leaf</tissue>
    </source>
</reference>
<evidence type="ECO:0000256" key="6">
    <source>
        <dbReference type="ARBA" id="ARBA00022692"/>
    </source>
</evidence>
<dbReference type="Gene3D" id="3.30.40.10">
    <property type="entry name" value="Zinc/RING finger domain, C3HC4 (zinc finger)"/>
    <property type="match status" value="1"/>
</dbReference>
<evidence type="ECO:0000256" key="2">
    <source>
        <dbReference type="ARBA" id="ARBA00004167"/>
    </source>
</evidence>
<keyword evidence="12 17" id="KW-1133">Transmembrane helix</keyword>
<evidence type="ECO:0000313" key="20">
    <source>
        <dbReference type="Proteomes" id="UP000290289"/>
    </source>
</evidence>
<dbReference type="PROSITE" id="PS50089">
    <property type="entry name" value="ZF_RING_2"/>
    <property type="match status" value="1"/>
</dbReference>
<evidence type="ECO:0000259" key="18">
    <source>
        <dbReference type="PROSITE" id="PS50089"/>
    </source>
</evidence>
<keyword evidence="13 17" id="KW-0472">Membrane</keyword>
<dbReference type="EC" id="2.3.2.27" evidence="4"/>
<evidence type="ECO:0000256" key="10">
    <source>
        <dbReference type="ARBA" id="ARBA00022786"/>
    </source>
</evidence>
<evidence type="ECO:0000256" key="16">
    <source>
        <dbReference type="SAM" id="MobiDB-lite"/>
    </source>
</evidence>
<dbReference type="SMART" id="SM00184">
    <property type="entry name" value="RING"/>
    <property type="match status" value="1"/>
</dbReference>
<dbReference type="CDD" id="cd16461">
    <property type="entry name" value="RING-H2_EL5-like"/>
    <property type="match status" value="1"/>
</dbReference>
<dbReference type="Pfam" id="PF13947">
    <property type="entry name" value="GUB_WAK_bind"/>
    <property type="match status" value="1"/>
</dbReference>
<evidence type="ECO:0000256" key="4">
    <source>
        <dbReference type="ARBA" id="ARBA00012483"/>
    </source>
</evidence>
<evidence type="ECO:0000256" key="12">
    <source>
        <dbReference type="ARBA" id="ARBA00022989"/>
    </source>
</evidence>
<keyword evidence="8" id="KW-0732">Signal</keyword>
<dbReference type="InterPro" id="IPR013083">
    <property type="entry name" value="Znf_RING/FYVE/PHD"/>
</dbReference>
<dbReference type="PANTHER" id="PTHR46279">
    <property type="entry name" value="RING/U-BOX SUPERFAMILY PROTEIN"/>
    <property type="match status" value="1"/>
</dbReference>
<accession>A0A498JHF9</accession>
<comment type="pathway">
    <text evidence="3">Protein modification; protein ubiquitination.</text>
</comment>
<evidence type="ECO:0000256" key="15">
    <source>
        <dbReference type="PROSITE-ProRule" id="PRU00175"/>
    </source>
</evidence>
<evidence type="ECO:0000256" key="11">
    <source>
        <dbReference type="ARBA" id="ARBA00022833"/>
    </source>
</evidence>
<evidence type="ECO:0000256" key="5">
    <source>
        <dbReference type="ARBA" id="ARBA00022679"/>
    </source>
</evidence>
<dbReference type="AlphaFoldDB" id="A0A498JHF9"/>
<dbReference type="PANTHER" id="PTHR46279:SF2">
    <property type="entry name" value="RING-H2 FINGER PROTEIN ATL21A-RELATED"/>
    <property type="match status" value="1"/>
</dbReference>
<comment type="caution">
    <text evidence="19">The sequence shown here is derived from an EMBL/GenBank/DDBJ whole genome shotgun (WGS) entry which is preliminary data.</text>
</comment>
<feature type="transmembrane region" description="Helical" evidence="17">
    <location>
        <begin position="341"/>
        <end position="370"/>
    </location>
</feature>
<feature type="domain" description="RING-type" evidence="18">
    <location>
        <begin position="427"/>
        <end position="469"/>
    </location>
</feature>
<comment type="similarity">
    <text evidence="14">Belongs to the RING-type zinc finger family. ATL subfamily.</text>
</comment>
<protein>
    <recommendedName>
        <fullName evidence="4">RING-type E3 ubiquitin transferase</fullName>
        <ecNumber evidence="4">2.3.2.27</ecNumber>
    </recommendedName>
</protein>